<dbReference type="PANTHER" id="PTHR36054:SF2">
    <property type="entry name" value="PROTEIN SICKLE"/>
    <property type="match status" value="1"/>
</dbReference>
<feature type="region of interest" description="Disordered" evidence="1">
    <location>
        <begin position="30"/>
        <end position="67"/>
    </location>
</feature>
<accession>A0A843TSC1</accession>
<sequence length="404" mass="42730">YTTSGSPRLKPSAVLAHAATGAAAICRRSCTSQKPESPPSATFPAQPVGGAATGGRCCTPSSRSHRHQPRFLAPVPLLRFQGYAMEESEERKERLRAMRAGAGQDRPSSSTATWQLLNPLAQPSATPPGSERSPPPSRFDYYTDPMSAYSGNRSGSGLAHHPPYGFSSPVRCSSPMDQGRHYTTPTPVPANRFQVGCSPHQGSYATPSPVPQYGIWRSPVGMAGPVSPHSSVGMSGSPSATGPPLSSSSGISARLSFGRGVSPSAERGRGTHSVNKPRRGSPIVNSGRGSSWRPGNYPSPCSGRGSSQRGRISMGSISARESPGMFFHKLMVLDPWARLEPVVGCILEPTIKQMTPASQESWLPESIRTKKVKVEETASVSHSQGSLAEYLALAIEEAVNDEAA</sequence>
<gene>
    <name evidence="2" type="ORF">Taro_005193</name>
</gene>
<dbReference type="GO" id="GO:0035196">
    <property type="term" value="P:miRNA processing"/>
    <property type="evidence" value="ECO:0007669"/>
    <property type="project" value="InterPro"/>
</dbReference>
<comment type="caution">
    <text evidence="2">The sequence shown here is derived from an EMBL/GenBank/DDBJ whole genome shotgun (WGS) entry which is preliminary data.</text>
</comment>
<feature type="region of interest" description="Disordered" evidence="1">
    <location>
        <begin position="226"/>
        <end position="312"/>
    </location>
</feature>
<feature type="compositionally biased region" description="Low complexity" evidence="1">
    <location>
        <begin position="302"/>
        <end position="312"/>
    </location>
</feature>
<feature type="compositionally biased region" description="Low complexity" evidence="1">
    <location>
        <begin position="246"/>
        <end position="256"/>
    </location>
</feature>
<keyword evidence="3" id="KW-1185">Reference proteome</keyword>
<feature type="non-terminal residue" evidence="2">
    <location>
        <position position="404"/>
    </location>
</feature>
<feature type="compositionally biased region" description="Polar residues" evidence="1">
    <location>
        <begin position="228"/>
        <end position="240"/>
    </location>
</feature>
<organism evidence="2 3">
    <name type="scientific">Colocasia esculenta</name>
    <name type="common">Wild taro</name>
    <name type="synonym">Arum esculentum</name>
    <dbReference type="NCBI Taxonomy" id="4460"/>
    <lineage>
        <taxon>Eukaryota</taxon>
        <taxon>Viridiplantae</taxon>
        <taxon>Streptophyta</taxon>
        <taxon>Embryophyta</taxon>
        <taxon>Tracheophyta</taxon>
        <taxon>Spermatophyta</taxon>
        <taxon>Magnoliopsida</taxon>
        <taxon>Liliopsida</taxon>
        <taxon>Araceae</taxon>
        <taxon>Aroideae</taxon>
        <taxon>Colocasieae</taxon>
        <taxon>Colocasia</taxon>
    </lineage>
</organism>
<dbReference type="InterPro" id="IPR039292">
    <property type="entry name" value="SICKLE"/>
</dbReference>
<dbReference type="EMBL" id="NMUH01000144">
    <property type="protein sequence ID" value="MQL72857.1"/>
    <property type="molecule type" value="Genomic_DNA"/>
</dbReference>
<evidence type="ECO:0000256" key="1">
    <source>
        <dbReference type="SAM" id="MobiDB-lite"/>
    </source>
</evidence>
<name>A0A843TSC1_COLES</name>
<dbReference type="OrthoDB" id="1935385at2759"/>
<dbReference type="Proteomes" id="UP000652761">
    <property type="component" value="Unassembled WGS sequence"/>
</dbReference>
<protein>
    <submittedName>
        <fullName evidence="2">Uncharacterized protein</fullName>
    </submittedName>
</protein>
<feature type="region of interest" description="Disordered" evidence="1">
    <location>
        <begin position="91"/>
        <end position="147"/>
    </location>
</feature>
<evidence type="ECO:0000313" key="2">
    <source>
        <dbReference type="EMBL" id="MQL72857.1"/>
    </source>
</evidence>
<dbReference type="PANTHER" id="PTHR36054">
    <property type="entry name" value="PROTEIN SICKLE"/>
    <property type="match status" value="1"/>
</dbReference>
<dbReference type="GO" id="GO:0000398">
    <property type="term" value="P:mRNA splicing, via spliceosome"/>
    <property type="evidence" value="ECO:0007669"/>
    <property type="project" value="InterPro"/>
</dbReference>
<reference evidence="2" key="1">
    <citation type="submission" date="2017-07" db="EMBL/GenBank/DDBJ databases">
        <title>Taro Niue Genome Assembly and Annotation.</title>
        <authorList>
            <person name="Atibalentja N."/>
            <person name="Keating K."/>
            <person name="Fields C.J."/>
        </authorList>
    </citation>
    <scope>NUCLEOTIDE SEQUENCE</scope>
    <source>
        <strain evidence="2">Niue_2</strain>
        <tissue evidence="2">Leaf</tissue>
    </source>
</reference>
<proteinExistence type="predicted"/>
<dbReference type="AlphaFoldDB" id="A0A843TSC1"/>
<evidence type="ECO:0000313" key="3">
    <source>
        <dbReference type="Proteomes" id="UP000652761"/>
    </source>
</evidence>
<feature type="compositionally biased region" description="Polar residues" evidence="1">
    <location>
        <begin position="106"/>
        <end position="124"/>
    </location>
</feature>